<proteinExistence type="predicted"/>
<gene>
    <name evidence="1" type="ORF">FHX68_2101</name>
</gene>
<dbReference type="Gene3D" id="3.40.50.2000">
    <property type="entry name" value="Glycogen Phosphorylase B"/>
    <property type="match status" value="2"/>
</dbReference>
<protein>
    <submittedName>
        <fullName evidence="1">Glycosyltransferase involved in cell wall biosynthesis</fullName>
    </submittedName>
</protein>
<dbReference type="SUPFAM" id="SSF53756">
    <property type="entry name" value="UDP-Glycosyltransferase/glycogen phosphorylase"/>
    <property type="match status" value="1"/>
</dbReference>
<accession>A0A543KSL6</accession>
<comment type="caution">
    <text evidence="1">The sequence shown here is derived from an EMBL/GenBank/DDBJ whole genome shotgun (WGS) entry which is preliminary data.</text>
</comment>
<name>A0A543KSL6_9MICO</name>
<dbReference type="AlphaFoldDB" id="A0A543KSL6"/>
<evidence type="ECO:0000313" key="1">
    <source>
        <dbReference type="EMBL" id="TQM98077.1"/>
    </source>
</evidence>
<dbReference type="GO" id="GO:0016740">
    <property type="term" value="F:transferase activity"/>
    <property type="evidence" value="ECO:0007669"/>
    <property type="project" value="UniProtKB-KW"/>
</dbReference>
<dbReference type="Pfam" id="PF13692">
    <property type="entry name" value="Glyco_trans_1_4"/>
    <property type="match status" value="1"/>
</dbReference>
<sequence length="330" mass="36382">MKVVQLYEVARTAHLERIDGDDEVTLLYREKRYDFDEAVAGRAKPLRAGFISSCRFAIRNDIDIIEVNEPLVTRAAVRSLAFVWAARVRAKLRSRPRPIVVAYAIANVPSSVLREHLPFKARMKFELRRPLASLVWASLDRIAYGTADAERLYASEFPARRRADSRLIEALPVAVPAPDREDVDERSTVLFLGDLSRRKGFPDVMAAWPAVRAELPTMRLSIVGRGVGAEEAIKRATHDDRMTVVIDPPREHVFAELEKARVLVLPSRRMPLWREQVGLPALRTLGGGGGVEAAGDEEHAESVVVVVAEAAGDAAGEFDEAVHGLGAAVG</sequence>
<evidence type="ECO:0000313" key="2">
    <source>
        <dbReference type="Proteomes" id="UP000319804"/>
    </source>
</evidence>
<organism evidence="1 2">
    <name type="scientific">Microbacterium lacticum</name>
    <dbReference type="NCBI Taxonomy" id="33885"/>
    <lineage>
        <taxon>Bacteria</taxon>
        <taxon>Bacillati</taxon>
        <taxon>Actinomycetota</taxon>
        <taxon>Actinomycetes</taxon>
        <taxon>Micrococcales</taxon>
        <taxon>Microbacteriaceae</taxon>
        <taxon>Microbacterium</taxon>
    </lineage>
</organism>
<keyword evidence="2" id="KW-1185">Reference proteome</keyword>
<keyword evidence="1" id="KW-0808">Transferase</keyword>
<dbReference type="Proteomes" id="UP000319804">
    <property type="component" value="Unassembled WGS sequence"/>
</dbReference>
<dbReference type="EMBL" id="VFPS01000003">
    <property type="protein sequence ID" value="TQM98077.1"/>
    <property type="molecule type" value="Genomic_DNA"/>
</dbReference>
<reference evidence="1 2" key="1">
    <citation type="submission" date="2019-06" db="EMBL/GenBank/DDBJ databases">
        <title>Sequencing the genomes of 1000 actinobacteria strains.</title>
        <authorList>
            <person name="Klenk H.-P."/>
        </authorList>
    </citation>
    <scope>NUCLEOTIDE SEQUENCE [LARGE SCALE GENOMIC DNA]</scope>
    <source>
        <strain evidence="1 2">DSM 20427</strain>
    </source>
</reference>